<dbReference type="EMBL" id="FOOI01000002">
    <property type="protein sequence ID" value="SFF77467.1"/>
    <property type="molecule type" value="Genomic_DNA"/>
</dbReference>
<dbReference type="OrthoDB" id="61122at2"/>
<feature type="transmembrane region" description="Helical" evidence="7">
    <location>
        <begin position="269"/>
        <end position="288"/>
    </location>
</feature>
<feature type="transmembrane region" description="Helical" evidence="7">
    <location>
        <begin position="103"/>
        <end position="125"/>
    </location>
</feature>
<evidence type="ECO:0000259" key="9">
    <source>
        <dbReference type="PROSITE" id="PS50928"/>
    </source>
</evidence>
<evidence type="ECO:0000313" key="11">
    <source>
        <dbReference type="EMBL" id="SFF77467.1"/>
    </source>
</evidence>
<evidence type="ECO:0000256" key="6">
    <source>
        <dbReference type="ARBA" id="ARBA00023136"/>
    </source>
</evidence>
<dbReference type="Proteomes" id="UP000533017">
    <property type="component" value="Unassembled WGS sequence"/>
</dbReference>
<evidence type="ECO:0000256" key="4">
    <source>
        <dbReference type="ARBA" id="ARBA00022692"/>
    </source>
</evidence>
<dbReference type="Pfam" id="PF00528">
    <property type="entry name" value="BPD_transp_1"/>
    <property type="match status" value="1"/>
</dbReference>
<evidence type="ECO:0000256" key="3">
    <source>
        <dbReference type="ARBA" id="ARBA00022475"/>
    </source>
</evidence>
<evidence type="ECO:0000256" key="7">
    <source>
        <dbReference type="RuleBase" id="RU363032"/>
    </source>
</evidence>
<name>A0A1I2LJ39_9ACTN</name>
<proteinExistence type="inferred from homology"/>
<evidence type="ECO:0000256" key="5">
    <source>
        <dbReference type="ARBA" id="ARBA00022989"/>
    </source>
</evidence>
<keyword evidence="13" id="KW-1185">Reference proteome</keyword>
<accession>A0A1I2LJ39</accession>
<protein>
    <submittedName>
        <fullName evidence="10">ABC-type glycerol-3-phosphate transport system permease component</fullName>
    </submittedName>
    <submittedName>
        <fullName evidence="11">Multiple sugar transport system permease protein</fullName>
    </submittedName>
</protein>
<dbReference type="InterPro" id="IPR000515">
    <property type="entry name" value="MetI-like"/>
</dbReference>
<feature type="transmembrane region" description="Helical" evidence="7">
    <location>
        <begin position="38"/>
        <end position="57"/>
    </location>
</feature>
<feature type="transmembrane region" description="Helical" evidence="7">
    <location>
        <begin position="134"/>
        <end position="155"/>
    </location>
</feature>
<feature type="domain" description="ABC transmembrane type-1" evidence="9">
    <location>
        <begin position="99"/>
        <end position="288"/>
    </location>
</feature>
<keyword evidence="6 7" id="KW-0472">Membrane</keyword>
<organism evidence="11 12">
    <name type="scientific">Actinopolymorpha cephalotaxi</name>
    <dbReference type="NCBI Taxonomy" id="504797"/>
    <lineage>
        <taxon>Bacteria</taxon>
        <taxon>Bacillati</taxon>
        <taxon>Actinomycetota</taxon>
        <taxon>Actinomycetes</taxon>
        <taxon>Propionibacteriales</taxon>
        <taxon>Actinopolymorphaceae</taxon>
        <taxon>Actinopolymorpha</taxon>
    </lineage>
</organism>
<evidence type="ECO:0000313" key="12">
    <source>
        <dbReference type="Proteomes" id="UP000199052"/>
    </source>
</evidence>
<feature type="compositionally biased region" description="Low complexity" evidence="8">
    <location>
        <begin position="1"/>
        <end position="25"/>
    </location>
</feature>
<keyword evidence="3" id="KW-1003">Cell membrane</keyword>
<dbReference type="AlphaFoldDB" id="A0A1I2LJ39"/>
<dbReference type="Proteomes" id="UP000199052">
    <property type="component" value="Unassembled WGS sequence"/>
</dbReference>
<dbReference type="GO" id="GO:0005886">
    <property type="term" value="C:plasma membrane"/>
    <property type="evidence" value="ECO:0007669"/>
    <property type="project" value="UniProtKB-SubCell"/>
</dbReference>
<dbReference type="GO" id="GO:0055085">
    <property type="term" value="P:transmembrane transport"/>
    <property type="evidence" value="ECO:0007669"/>
    <property type="project" value="InterPro"/>
</dbReference>
<dbReference type="PANTHER" id="PTHR43744:SF12">
    <property type="entry name" value="ABC TRANSPORTER PERMEASE PROTEIN MG189-RELATED"/>
    <property type="match status" value="1"/>
</dbReference>
<dbReference type="InterPro" id="IPR035906">
    <property type="entry name" value="MetI-like_sf"/>
</dbReference>
<feature type="transmembrane region" description="Helical" evidence="7">
    <location>
        <begin position="167"/>
        <end position="188"/>
    </location>
</feature>
<keyword evidence="2 7" id="KW-0813">Transport</keyword>
<dbReference type="CDD" id="cd06261">
    <property type="entry name" value="TM_PBP2"/>
    <property type="match status" value="1"/>
</dbReference>
<evidence type="ECO:0000256" key="1">
    <source>
        <dbReference type="ARBA" id="ARBA00004651"/>
    </source>
</evidence>
<keyword evidence="11" id="KW-0762">Sugar transport</keyword>
<reference evidence="11 12" key="1">
    <citation type="submission" date="2016-10" db="EMBL/GenBank/DDBJ databases">
        <authorList>
            <person name="de Groot N.N."/>
        </authorList>
    </citation>
    <scope>NUCLEOTIDE SEQUENCE [LARGE SCALE GENOMIC DNA]</scope>
    <source>
        <strain evidence="11 12">CPCC 202808</strain>
    </source>
</reference>
<dbReference type="Gene3D" id="1.10.3720.10">
    <property type="entry name" value="MetI-like"/>
    <property type="match status" value="1"/>
</dbReference>
<evidence type="ECO:0000256" key="8">
    <source>
        <dbReference type="SAM" id="MobiDB-lite"/>
    </source>
</evidence>
<evidence type="ECO:0000313" key="13">
    <source>
        <dbReference type="Proteomes" id="UP000533017"/>
    </source>
</evidence>
<dbReference type="STRING" id="504797.SAMN05421678_10295"/>
<comment type="similarity">
    <text evidence="7">Belongs to the binding-protein-dependent transport system permease family.</text>
</comment>
<evidence type="ECO:0000256" key="2">
    <source>
        <dbReference type="ARBA" id="ARBA00022448"/>
    </source>
</evidence>
<keyword evidence="4 7" id="KW-0812">Transmembrane</keyword>
<dbReference type="PROSITE" id="PS50928">
    <property type="entry name" value="ABC_TM1"/>
    <property type="match status" value="1"/>
</dbReference>
<dbReference type="RefSeq" id="WP_092881042.1">
    <property type="nucleotide sequence ID" value="NZ_FOOI01000002.1"/>
</dbReference>
<reference evidence="10 13" key="2">
    <citation type="submission" date="2020-07" db="EMBL/GenBank/DDBJ databases">
        <title>Sequencing the genomes of 1000 actinobacteria strains.</title>
        <authorList>
            <person name="Klenk H.-P."/>
        </authorList>
    </citation>
    <scope>NUCLEOTIDE SEQUENCE [LARGE SCALE GENOMIC DNA]</scope>
    <source>
        <strain evidence="10 13">DSM 45117</strain>
    </source>
</reference>
<sequence>MASPLTSRVPAASPTPASTSAAARGGRPRRRFGGPGQIVLYVVLSIAAIGFVAPFVLMVSNSLKTAQEIIQVPPSLLPEHPTFANFAFVLQNSPYLIWYRNSLLVAVAVTALTLFTSSIAGYIFAKFAFPGKNVLFVVLLSTMMIPAPVLLIPSYLVMNFLHLLNTLWALVVGSIVSAFGIFLMRQFIAAIPDDLVDAARLDGAGEFAIYWRVILPLTGPALAALGIFTFLGSWNDYLWPLIVINDQDKMVVPLALTYFNSQHAQRSDLVMAAATMAVVPVCVVFLFFQRRIVNAFVLTGIK</sequence>
<dbReference type="EMBL" id="JACBZA010000001">
    <property type="protein sequence ID" value="NYH84933.1"/>
    <property type="molecule type" value="Genomic_DNA"/>
</dbReference>
<dbReference type="SUPFAM" id="SSF161098">
    <property type="entry name" value="MetI-like"/>
    <property type="match status" value="1"/>
</dbReference>
<feature type="region of interest" description="Disordered" evidence="8">
    <location>
        <begin position="1"/>
        <end position="29"/>
    </location>
</feature>
<comment type="subcellular location">
    <subcellularLocation>
        <location evidence="1 7">Cell membrane</location>
        <topology evidence="1 7">Multi-pass membrane protein</topology>
    </subcellularLocation>
</comment>
<evidence type="ECO:0000313" key="10">
    <source>
        <dbReference type="EMBL" id="NYH84933.1"/>
    </source>
</evidence>
<feature type="transmembrane region" description="Helical" evidence="7">
    <location>
        <begin position="209"/>
        <end position="231"/>
    </location>
</feature>
<keyword evidence="5 7" id="KW-1133">Transmembrane helix</keyword>
<gene>
    <name evidence="10" type="ORF">FHR37_003784</name>
    <name evidence="11" type="ORF">SAMN05421678_10295</name>
</gene>
<dbReference type="PANTHER" id="PTHR43744">
    <property type="entry name" value="ABC TRANSPORTER PERMEASE PROTEIN MG189-RELATED-RELATED"/>
    <property type="match status" value="1"/>
</dbReference>